<reference evidence="1 2" key="1">
    <citation type="submission" date="2014-04" db="EMBL/GenBank/DDBJ databases">
        <authorList>
            <consortium name="DOE Joint Genome Institute"/>
            <person name="Kuo A."/>
            <person name="Tarkka M."/>
            <person name="Buscot F."/>
            <person name="Kohler A."/>
            <person name="Nagy L.G."/>
            <person name="Floudas D."/>
            <person name="Copeland A."/>
            <person name="Barry K.W."/>
            <person name="Cichocki N."/>
            <person name="Veneault-Fourrey C."/>
            <person name="LaButti K."/>
            <person name="Lindquist E.A."/>
            <person name="Lipzen A."/>
            <person name="Lundell T."/>
            <person name="Morin E."/>
            <person name="Murat C."/>
            <person name="Sun H."/>
            <person name="Tunlid A."/>
            <person name="Henrissat B."/>
            <person name="Grigoriev I.V."/>
            <person name="Hibbett D.S."/>
            <person name="Martin F."/>
            <person name="Nordberg H.P."/>
            <person name="Cantor M.N."/>
            <person name="Hua S.X."/>
        </authorList>
    </citation>
    <scope>NUCLEOTIDE SEQUENCE [LARGE SCALE GENOMIC DNA]</scope>
    <source>
        <strain evidence="1 2">F 1598</strain>
    </source>
</reference>
<gene>
    <name evidence="1" type="ORF">PILCRDRAFT_607199</name>
</gene>
<keyword evidence="2" id="KW-1185">Reference proteome</keyword>
<dbReference type="OrthoDB" id="2795673at2759"/>
<dbReference type="InParanoid" id="A0A0C3BKW3"/>
<evidence type="ECO:0000313" key="2">
    <source>
        <dbReference type="Proteomes" id="UP000054166"/>
    </source>
</evidence>
<evidence type="ECO:0008006" key="3">
    <source>
        <dbReference type="Google" id="ProtNLM"/>
    </source>
</evidence>
<accession>A0A0C3BKW3</accession>
<name>A0A0C3BKW3_PILCF</name>
<organism evidence="1 2">
    <name type="scientific">Piloderma croceum (strain F 1598)</name>
    <dbReference type="NCBI Taxonomy" id="765440"/>
    <lineage>
        <taxon>Eukaryota</taxon>
        <taxon>Fungi</taxon>
        <taxon>Dikarya</taxon>
        <taxon>Basidiomycota</taxon>
        <taxon>Agaricomycotina</taxon>
        <taxon>Agaricomycetes</taxon>
        <taxon>Agaricomycetidae</taxon>
        <taxon>Atheliales</taxon>
        <taxon>Atheliaceae</taxon>
        <taxon>Piloderma</taxon>
    </lineage>
</organism>
<dbReference type="AlphaFoldDB" id="A0A0C3BKW3"/>
<protein>
    <recommendedName>
        <fullName evidence="3">F-box domain-containing protein</fullName>
    </recommendedName>
</protein>
<dbReference type="STRING" id="765440.A0A0C3BKW3"/>
<dbReference type="Proteomes" id="UP000054166">
    <property type="component" value="Unassembled WGS sequence"/>
</dbReference>
<evidence type="ECO:0000313" key="1">
    <source>
        <dbReference type="EMBL" id="KIM77977.1"/>
    </source>
</evidence>
<reference evidence="2" key="2">
    <citation type="submission" date="2015-01" db="EMBL/GenBank/DDBJ databases">
        <title>Evolutionary Origins and Diversification of the Mycorrhizal Mutualists.</title>
        <authorList>
            <consortium name="DOE Joint Genome Institute"/>
            <consortium name="Mycorrhizal Genomics Consortium"/>
            <person name="Kohler A."/>
            <person name="Kuo A."/>
            <person name="Nagy L.G."/>
            <person name="Floudas D."/>
            <person name="Copeland A."/>
            <person name="Barry K.W."/>
            <person name="Cichocki N."/>
            <person name="Veneault-Fourrey C."/>
            <person name="LaButti K."/>
            <person name="Lindquist E.A."/>
            <person name="Lipzen A."/>
            <person name="Lundell T."/>
            <person name="Morin E."/>
            <person name="Murat C."/>
            <person name="Riley R."/>
            <person name="Ohm R."/>
            <person name="Sun H."/>
            <person name="Tunlid A."/>
            <person name="Henrissat B."/>
            <person name="Grigoriev I.V."/>
            <person name="Hibbett D.S."/>
            <person name="Martin F."/>
        </authorList>
    </citation>
    <scope>NUCLEOTIDE SEQUENCE [LARGE SCALE GENOMIC DNA]</scope>
    <source>
        <strain evidence="2">F 1598</strain>
    </source>
</reference>
<proteinExistence type="predicted"/>
<dbReference type="EMBL" id="KN833020">
    <property type="protein sequence ID" value="KIM77977.1"/>
    <property type="molecule type" value="Genomic_DNA"/>
</dbReference>
<sequence length="294" mass="33814">MPRIDIVEVVSPFPPLPLELVRHILGFAAAASRHASRNICLVAPWARDIALPYLFHTVVLNDKESYIKFRKYLHSPESYIPSNFDFKFSPTVLVRNLWVEGIRYDPRCIFPIYQSCDNLTHLALSVDLFNWLLNLSTPGLSEISDRASSRSPDLQVTFLSSMLGVIDTPSPIYKRVTHICLTSASVVERHISSFTRLSHISMPCRGMSHRNQAHLRRFLGLKTLKMVVVVVLEDVVRTEDREDLKGWVRGVRQTDSRVYMVERHSSRIREDWENEMRGGDSMWDMAVRYTAELG</sequence>
<dbReference type="HOGENOM" id="CLU_051720_1_0_1"/>